<feature type="transmembrane region" description="Helical" evidence="1">
    <location>
        <begin position="132"/>
        <end position="150"/>
    </location>
</feature>
<dbReference type="Gene3D" id="1.20.140.150">
    <property type="match status" value="1"/>
</dbReference>
<dbReference type="Proteomes" id="UP000558488">
    <property type="component" value="Unassembled WGS sequence"/>
</dbReference>
<gene>
    <name evidence="2" type="ORF">mPipKuh1_012760</name>
</gene>
<dbReference type="AlphaFoldDB" id="A0A7J7TXS8"/>
<accession>A0A7J7TXS8</accession>
<keyword evidence="1" id="KW-1133">Transmembrane helix</keyword>
<keyword evidence="1" id="KW-0472">Membrane</keyword>
<sequence>MDSRSLERTGAERNRGQERGAMGYHRRDSLLPLRWRVAHTSRWKVQVLTSVLSLIAFTMLLIMSFSKGWLYLSTIRFLQRWPEHVRQSIIISAGILSHGPLQNCIFQSCSYSEEEDFLELWTDHPFFGVSKVTFNLSLLVGFLQTVWLYLPYVPSLRRVPLFGCIGCILSFCEVACLFTSLHCFSINIWLYELKQNFSVYLGWSYFIGWVVFMLYLICAFLCYFNNKKFWSLIVSTTSSIISFSSSRSRSRSSSLVTES</sequence>
<organism evidence="2 3">
    <name type="scientific">Pipistrellus kuhlii</name>
    <name type="common">Kuhl's pipistrelle</name>
    <dbReference type="NCBI Taxonomy" id="59472"/>
    <lineage>
        <taxon>Eukaryota</taxon>
        <taxon>Metazoa</taxon>
        <taxon>Chordata</taxon>
        <taxon>Craniata</taxon>
        <taxon>Vertebrata</taxon>
        <taxon>Euteleostomi</taxon>
        <taxon>Mammalia</taxon>
        <taxon>Eutheria</taxon>
        <taxon>Laurasiatheria</taxon>
        <taxon>Chiroptera</taxon>
        <taxon>Yangochiroptera</taxon>
        <taxon>Vespertilionidae</taxon>
        <taxon>Pipistrellus</taxon>
    </lineage>
</organism>
<dbReference type="EMBL" id="JACAGB010000023">
    <property type="protein sequence ID" value="KAF6305408.1"/>
    <property type="molecule type" value="Genomic_DNA"/>
</dbReference>
<proteinExistence type="predicted"/>
<name>A0A7J7TXS8_PIPKU</name>
<feature type="transmembrane region" description="Helical" evidence="1">
    <location>
        <begin position="51"/>
        <end position="72"/>
    </location>
</feature>
<reference evidence="2 3" key="1">
    <citation type="journal article" date="2020" name="Nature">
        <title>Six reference-quality genomes reveal evolution of bat adaptations.</title>
        <authorList>
            <person name="Jebb D."/>
            <person name="Huang Z."/>
            <person name="Pippel M."/>
            <person name="Hughes G.M."/>
            <person name="Lavrichenko K."/>
            <person name="Devanna P."/>
            <person name="Winkler S."/>
            <person name="Jermiin L.S."/>
            <person name="Skirmuntt E.C."/>
            <person name="Katzourakis A."/>
            <person name="Burkitt-Gray L."/>
            <person name="Ray D.A."/>
            <person name="Sullivan K.A.M."/>
            <person name="Roscito J.G."/>
            <person name="Kirilenko B.M."/>
            <person name="Davalos L.M."/>
            <person name="Corthals A.P."/>
            <person name="Power M.L."/>
            <person name="Jones G."/>
            <person name="Ransome R.D."/>
            <person name="Dechmann D.K.N."/>
            <person name="Locatelli A.G."/>
            <person name="Puechmaille S.J."/>
            <person name="Fedrigo O."/>
            <person name="Jarvis E.D."/>
            <person name="Hiller M."/>
            <person name="Vernes S.C."/>
            <person name="Myers E.W."/>
            <person name="Teeling E.C."/>
        </authorList>
    </citation>
    <scope>NUCLEOTIDE SEQUENCE [LARGE SCALE GENOMIC DNA]</scope>
    <source>
        <strain evidence="2">MPipKuh1</strain>
        <tissue evidence="2">Flight muscle</tissue>
    </source>
</reference>
<evidence type="ECO:0000313" key="2">
    <source>
        <dbReference type="EMBL" id="KAF6305408.1"/>
    </source>
</evidence>
<evidence type="ECO:0000313" key="3">
    <source>
        <dbReference type="Proteomes" id="UP000558488"/>
    </source>
</evidence>
<feature type="transmembrane region" description="Helical" evidence="1">
    <location>
        <begin position="203"/>
        <end position="224"/>
    </location>
</feature>
<evidence type="ECO:0000256" key="1">
    <source>
        <dbReference type="SAM" id="Phobius"/>
    </source>
</evidence>
<comment type="caution">
    <text evidence="2">The sequence shown here is derived from an EMBL/GenBank/DDBJ whole genome shotgun (WGS) entry which is preliminary data.</text>
</comment>
<keyword evidence="3" id="KW-1185">Reference proteome</keyword>
<keyword evidence="1" id="KW-0812">Transmembrane</keyword>
<protein>
    <submittedName>
        <fullName evidence="2">Outer dense fiber of sperm tails 4</fullName>
    </submittedName>
</protein>
<feature type="transmembrane region" description="Helical" evidence="1">
    <location>
        <begin position="162"/>
        <end position="191"/>
    </location>
</feature>